<keyword evidence="15" id="KW-0732">Signal</keyword>
<evidence type="ECO:0000256" key="11">
    <source>
        <dbReference type="ARBA" id="ARBA00023326"/>
    </source>
</evidence>
<gene>
    <name evidence="17" type="ORF">E1B28_006695</name>
</gene>
<dbReference type="EMBL" id="CM032183">
    <property type="protein sequence ID" value="KAG7096013.1"/>
    <property type="molecule type" value="Genomic_DNA"/>
</dbReference>
<evidence type="ECO:0000313" key="18">
    <source>
        <dbReference type="Proteomes" id="UP001049176"/>
    </source>
</evidence>
<dbReference type="InterPro" id="IPR050248">
    <property type="entry name" value="Polysacc_deacetylase_ArnD"/>
</dbReference>
<dbReference type="EC" id="3.5.1.41" evidence="12"/>
<keyword evidence="7" id="KW-0119">Carbohydrate metabolism</keyword>
<comment type="cofactor">
    <cofactor evidence="1">
        <name>Co(2+)</name>
        <dbReference type="ChEBI" id="CHEBI:48828"/>
    </cofactor>
</comment>
<dbReference type="PANTHER" id="PTHR10587:SF98">
    <property type="entry name" value="CHITIN DEACETYLASE"/>
    <property type="match status" value="1"/>
</dbReference>
<dbReference type="InterPro" id="IPR011330">
    <property type="entry name" value="Glyco_hydro/deAcase_b/a-brl"/>
</dbReference>
<reference evidence="17" key="1">
    <citation type="journal article" date="2021" name="Genome Biol. Evol.">
        <title>The assembled and annotated genome of the fairy-ring fungus Marasmius oreades.</title>
        <authorList>
            <person name="Hiltunen M."/>
            <person name="Ament-Velasquez S.L."/>
            <person name="Johannesson H."/>
        </authorList>
    </citation>
    <scope>NUCLEOTIDE SEQUENCE</scope>
    <source>
        <strain evidence="17">03SP1</strain>
    </source>
</reference>
<evidence type="ECO:0000256" key="5">
    <source>
        <dbReference type="ARBA" id="ARBA00023024"/>
    </source>
</evidence>
<dbReference type="GO" id="GO:0009272">
    <property type="term" value="P:fungal-type cell wall biogenesis"/>
    <property type="evidence" value="ECO:0007669"/>
    <property type="project" value="UniProtKB-ARBA"/>
</dbReference>
<evidence type="ECO:0000256" key="8">
    <source>
        <dbReference type="ARBA" id="ARBA00023285"/>
    </source>
</evidence>
<protein>
    <recommendedName>
        <fullName evidence="12">chitin deacetylase</fullName>
        <ecNumber evidence="12">3.5.1.41</ecNumber>
    </recommendedName>
</protein>
<feature type="domain" description="NodB homology" evidence="16">
    <location>
        <begin position="128"/>
        <end position="334"/>
    </location>
</feature>
<keyword evidence="8" id="KW-0170">Cobalt</keyword>
<evidence type="ECO:0000256" key="10">
    <source>
        <dbReference type="ARBA" id="ARBA00023316"/>
    </source>
</evidence>
<dbReference type="Pfam" id="PF01522">
    <property type="entry name" value="Polysacc_deac_1"/>
    <property type="match status" value="1"/>
</dbReference>
<keyword evidence="5" id="KW-0146">Chitin degradation</keyword>
<keyword evidence="4" id="KW-0336">GPI-anchor</keyword>
<sequence length="417" mass="45733">MPFNKPIAVVVVLVSLLQFVSAQRTVQEQSSLTDPADQCKYYNYPPVSTQITNFPATWQTAKILPSDSAARTKFSEISSGIPQLPIKGLKAKQTYDKADPDCWWTATECTKPKHAGVPEDLSVVPEPQTLGYGFDDGPNCSHNAFYDYLTQQKQKATMFFIGSNVIGWPLQAKRAFEDGHEICVHTWSHQELTGMTDEEVFSEIWYTVSLAITRACAVYLDDLWLVTGASYQARYWRYYHMFPPSLWNILWKHDTYDTIPDKSTGKVEVASVRKNYESFVATANSGAFAREGAILLAHETNNMTMQEAVSYYPQLKAAFKYIVPVGVAMNITQPYVETSFSQPSFEQYVAGTLQTQGPASNPKSGSPNGGDGKSGNSSTPSGSTSTNLGNGASSASFPVISSALMGVGLALFVSAML</sequence>
<keyword evidence="3" id="KW-1003">Cell membrane</keyword>
<evidence type="ECO:0000256" key="2">
    <source>
        <dbReference type="ARBA" id="ARBA00004609"/>
    </source>
</evidence>
<evidence type="ECO:0000256" key="3">
    <source>
        <dbReference type="ARBA" id="ARBA00022475"/>
    </source>
</evidence>
<keyword evidence="18" id="KW-1185">Reference proteome</keyword>
<dbReference type="GO" id="GO:0098552">
    <property type="term" value="C:side of membrane"/>
    <property type="evidence" value="ECO:0007669"/>
    <property type="project" value="UniProtKB-KW"/>
</dbReference>
<dbReference type="Gene3D" id="3.20.20.370">
    <property type="entry name" value="Glycoside hydrolase/deacetylase"/>
    <property type="match status" value="1"/>
</dbReference>
<dbReference type="GO" id="GO:0006032">
    <property type="term" value="P:chitin catabolic process"/>
    <property type="evidence" value="ECO:0007669"/>
    <property type="project" value="UniProtKB-KW"/>
</dbReference>
<feature type="compositionally biased region" description="Low complexity" evidence="14">
    <location>
        <begin position="374"/>
        <end position="389"/>
    </location>
</feature>
<feature type="signal peptide" evidence="15">
    <location>
        <begin position="1"/>
        <end position="22"/>
    </location>
</feature>
<dbReference type="GO" id="GO:0000272">
    <property type="term" value="P:polysaccharide catabolic process"/>
    <property type="evidence" value="ECO:0007669"/>
    <property type="project" value="UniProtKB-KW"/>
</dbReference>
<dbReference type="AlphaFoldDB" id="A0A9P8AAW8"/>
<evidence type="ECO:0000313" key="17">
    <source>
        <dbReference type="EMBL" id="KAG7096013.1"/>
    </source>
</evidence>
<dbReference type="Proteomes" id="UP001049176">
    <property type="component" value="Chromosome 3"/>
</dbReference>
<feature type="compositionally biased region" description="Polar residues" evidence="14">
    <location>
        <begin position="354"/>
        <end position="366"/>
    </location>
</feature>
<evidence type="ECO:0000256" key="6">
    <source>
        <dbReference type="ARBA" id="ARBA00023136"/>
    </source>
</evidence>
<evidence type="ECO:0000256" key="9">
    <source>
        <dbReference type="ARBA" id="ARBA00023288"/>
    </source>
</evidence>
<keyword evidence="10" id="KW-0961">Cell wall biogenesis/degradation</keyword>
<evidence type="ECO:0000256" key="4">
    <source>
        <dbReference type="ARBA" id="ARBA00022622"/>
    </source>
</evidence>
<dbReference type="InterPro" id="IPR002509">
    <property type="entry name" value="NODB_dom"/>
</dbReference>
<comment type="catalytic activity">
    <reaction evidence="13">
        <text>[(1-&gt;4)-N-acetyl-beta-D-glucosaminyl](n) + n H2O = chitosan + n acetate</text>
        <dbReference type="Rhea" id="RHEA:10464"/>
        <dbReference type="Rhea" id="RHEA-COMP:9593"/>
        <dbReference type="Rhea" id="RHEA-COMP:9597"/>
        <dbReference type="ChEBI" id="CHEBI:15377"/>
        <dbReference type="ChEBI" id="CHEBI:17029"/>
        <dbReference type="ChEBI" id="CHEBI:30089"/>
        <dbReference type="ChEBI" id="CHEBI:57704"/>
        <dbReference type="EC" id="3.5.1.41"/>
    </reaction>
    <physiologicalReaction direction="left-to-right" evidence="13">
        <dbReference type="Rhea" id="RHEA:10465"/>
    </physiologicalReaction>
</comment>
<dbReference type="GeneID" id="66075771"/>
<feature type="region of interest" description="Disordered" evidence="14">
    <location>
        <begin position="354"/>
        <end position="389"/>
    </location>
</feature>
<evidence type="ECO:0000256" key="12">
    <source>
        <dbReference type="ARBA" id="ARBA00024056"/>
    </source>
</evidence>
<dbReference type="GO" id="GO:0005886">
    <property type="term" value="C:plasma membrane"/>
    <property type="evidence" value="ECO:0007669"/>
    <property type="project" value="UniProtKB-SubCell"/>
</dbReference>
<dbReference type="GO" id="GO:0004099">
    <property type="term" value="F:chitin deacetylase activity"/>
    <property type="evidence" value="ECO:0007669"/>
    <property type="project" value="UniProtKB-EC"/>
</dbReference>
<dbReference type="RefSeq" id="XP_043012483.1">
    <property type="nucleotide sequence ID" value="XM_043151388.1"/>
</dbReference>
<organism evidence="17 18">
    <name type="scientific">Marasmius oreades</name>
    <name type="common">fairy-ring Marasmius</name>
    <dbReference type="NCBI Taxonomy" id="181124"/>
    <lineage>
        <taxon>Eukaryota</taxon>
        <taxon>Fungi</taxon>
        <taxon>Dikarya</taxon>
        <taxon>Basidiomycota</taxon>
        <taxon>Agaricomycotina</taxon>
        <taxon>Agaricomycetes</taxon>
        <taxon>Agaricomycetidae</taxon>
        <taxon>Agaricales</taxon>
        <taxon>Marasmiineae</taxon>
        <taxon>Marasmiaceae</taxon>
        <taxon>Marasmius</taxon>
    </lineage>
</organism>
<keyword evidence="4" id="KW-0325">Glycoprotein</keyword>
<comment type="subcellular location">
    <subcellularLocation>
        <location evidence="2">Cell membrane</location>
        <topology evidence="2">Lipid-anchor</topology>
        <topology evidence="2">GPI-anchor</topology>
    </subcellularLocation>
</comment>
<keyword evidence="9" id="KW-0449">Lipoprotein</keyword>
<dbReference type="PROSITE" id="PS51677">
    <property type="entry name" value="NODB"/>
    <property type="match status" value="1"/>
</dbReference>
<name>A0A9P8AAW8_9AGAR</name>
<dbReference type="SUPFAM" id="SSF88713">
    <property type="entry name" value="Glycoside hydrolase/deacetylase"/>
    <property type="match status" value="1"/>
</dbReference>
<comment type="caution">
    <text evidence="17">The sequence shown here is derived from an EMBL/GenBank/DDBJ whole genome shotgun (WGS) entry which is preliminary data.</text>
</comment>
<keyword evidence="6" id="KW-0472">Membrane</keyword>
<evidence type="ECO:0000256" key="1">
    <source>
        <dbReference type="ARBA" id="ARBA00001941"/>
    </source>
</evidence>
<keyword evidence="11" id="KW-0624">Polysaccharide degradation</keyword>
<evidence type="ECO:0000256" key="13">
    <source>
        <dbReference type="ARBA" id="ARBA00048494"/>
    </source>
</evidence>
<evidence type="ECO:0000259" key="16">
    <source>
        <dbReference type="PROSITE" id="PS51677"/>
    </source>
</evidence>
<dbReference type="GO" id="GO:0071555">
    <property type="term" value="P:cell wall organization"/>
    <property type="evidence" value="ECO:0007669"/>
    <property type="project" value="UniProtKB-KW"/>
</dbReference>
<evidence type="ECO:0000256" key="14">
    <source>
        <dbReference type="SAM" id="MobiDB-lite"/>
    </source>
</evidence>
<dbReference type="OrthoDB" id="407355at2759"/>
<proteinExistence type="predicted"/>
<dbReference type="PANTHER" id="PTHR10587">
    <property type="entry name" value="GLYCOSYL TRANSFERASE-RELATED"/>
    <property type="match status" value="1"/>
</dbReference>
<dbReference type="KEGG" id="more:E1B28_006695"/>
<feature type="chain" id="PRO_5040147809" description="chitin deacetylase" evidence="15">
    <location>
        <begin position="23"/>
        <end position="417"/>
    </location>
</feature>
<evidence type="ECO:0000256" key="7">
    <source>
        <dbReference type="ARBA" id="ARBA00023277"/>
    </source>
</evidence>
<accession>A0A9P8AAW8</accession>
<evidence type="ECO:0000256" key="15">
    <source>
        <dbReference type="SAM" id="SignalP"/>
    </source>
</evidence>